<accession>A0A2T5UCJ7</accession>
<keyword evidence="1" id="KW-1133">Transmembrane helix</keyword>
<sequence length="93" mass="10625">MTLYRKAWLFTGWTMLVFVTSPLWLFWPFIRLGLIGALPGMALWLAHGAAFLWLFRCPECGTSPFTTRLGFVGISHPWPRRCCSKCSKDLTAN</sequence>
<name>A0A2T5UCJ7_9SPHN</name>
<dbReference type="Proteomes" id="UP000244013">
    <property type="component" value="Unassembled WGS sequence"/>
</dbReference>
<reference evidence="2 3" key="1">
    <citation type="submission" date="2018-04" db="EMBL/GenBank/DDBJ databases">
        <title>Genomic Encyclopedia of Type Strains, Phase III (KMG-III): the genomes of soil and plant-associated and newly described type strains.</title>
        <authorList>
            <person name="Whitman W."/>
        </authorList>
    </citation>
    <scope>NUCLEOTIDE SEQUENCE [LARGE SCALE GENOMIC DNA]</scope>
    <source>
        <strain evidence="2 3">MA-olki</strain>
    </source>
</reference>
<dbReference type="EMBL" id="QAYE01000001">
    <property type="protein sequence ID" value="PTW49213.1"/>
    <property type="molecule type" value="Genomic_DNA"/>
</dbReference>
<evidence type="ECO:0000256" key="1">
    <source>
        <dbReference type="SAM" id="Phobius"/>
    </source>
</evidence>
<keyword evidence="1" id="KW-0812">Transmembrane</keyword>
<evidence type="ECO:0000313" key="2">
    <source>
        <dbReference type="EMBL" id="PTW49213.1"/>
    </source>
</evidence>
<protein>
    <submittedName>
        <fullName evidence="2">Uncharacterized protein</fullName>
    </submittedName>
</protein>
<evidence type="ECO:0000313" key="3">
    <source>
        <dbReference type="Proteomes" id="UP000244013"/>
    </source>
</evidence>
<feature type="transmembrane region" description="Helical" evidence="1">
    <location>
        <begin position="7"/>
        <end position="27"/>
    </location>
</feature>
<keyword evidence="1" id="KW-0472">Membrane</keyword>
<dbReference type="AlphaFoldDB" id="A0A2T5UCJ7"/>
<feature type="transmembrane region" description="Helical" evidence="1">
    <location>
        <begin position="33"/>
        <end position="55"/>
    </location>
</feature>
<organism evidence="2 3">
    <name type="scientific">Sphingomonas faeni</name>
    <dbReference type="NCBI Taxonomy" id="185950"/>
    <lineage>
        <taxon>Bacteria</taxon>
        <taxon>Pseudomonadati</taxon>
        <taxon>Pseudomonadota</taxon>
        <taxon>Alphaproteobacteria</taxon>
        <taxon>Sphingomonadales</taxon>
        <taxon>Sphingomonadaceae</taxon>
        <taxon>Sphingomonas</taxon>
    </lineage>
</organism>
<comment type="caution">
    <text evidence="2">The sequence shown here is derived from an EMBL/GenBank/DDBJ whole genome shotgun (WGS) entry which is preliminary data.</text>
</comment>
<gene>
    <name evidence="2" type="ORF">C8J25_101720</name>
</gene>
<proteinExistence type="predicted"/>